<dbReference type="AlphaFoldDB" id="X1TIQ3"/>
<evidence type="ECO:0000313" key="1">
    <source>
        <dbReference type="EMBL" id="GAI91246.1"/>
    </source>
</evidence>
<sequence>MFTSIKEEFEKLQQSAISGDFLTTITELDKLLERKDLSLEDKLYLKLFKSEVISGLNQIGLDGYTYEEGIKLAEEVVQKIGEIDDEYLRIGAYMILGTSYLNVYNYAKAIETYEHNKPKFRKLKPISGIFYLRLQALDYIFEGIVPFLKTYIDENATDAEKAKGFQLTMKSERFCEENNLIIYQVASLNNIAAFQYFMGDLNAYHETRLKMDAVAKSTGNKLYYASTLSGLA</sequence>
<reference evidence="1" key="1">
    <citation type="journal article" date="2014" name="Front. Microbiol.">
        <title>High frequency of phylogenetically diverse reductive dehalogenase-homologous genes in deep subseafloor sedimentary metagenomes.</title>
        <authorList>
            <person name="Kawai M."/>
            <person name="Futagami T."/>
            <person name="Toyoda A."/>
            <person name="Takaki Y."/>
            <person name="Nishi S."/>
            <person name="Hori S."/>
            <person name="Arai W."/>
            <person name="Tsubouchi T."/>
            <person name="Morono Y."/>
            <person name="Uchiyama I."/>
            <person name="Ito T."/>
            <person name="Fujiyama A."/>
            <person name="Inagaki F."/>
            <person name="Takami H."/>
        </authorList>
    </citation>
    <scope>NUCLEOTIDE SEQUENCE</scope>
    <source>
        <strain evidence="1">Expedition CK06-06</strain>
    </source>
</reference>
<feature type="non-terminal residue" evidence="1">
    <location>
        <position position="232"/>
    </location>
</feature>
<dbReference type="EMBL" id="BARW01021725">
    <property type="protein sequence ID" value="GAI91246.1"/>
    <property type="molecule type" value="Genomic_DNA"/>
</dbReference>
<organism evidence="1">
    <name type="scientific">marine sediment metagenome</name>
    <dbReference type="NCBI Taxonomy" id="412755"/>
    <lineage>
        <taxon>unclassified sequences</taxon>
        <taxon>metagenomes</taxon>
        <taxon>ecological metagenomes</taxon>
    </lineage>
</organism>
<protein>
    <recommendedName>
        <fullName evidence="2">MalT-like TPR region domain-containing protein</fullName>
    </recommendedName>
</protein>
<comment type="caution">
    <text evidence="1">The sequence shown here is derived from an EMBL/GenBank/DDBJ whole genome shotgun (WGS) entry which is preliminary data.</text>
</comment>
<proteinExistence type="predicted"/>
<gene>
    <name evidence="1" type="ORF">S12H4_36445</name>
</gene>
<accession>X1TIQ3</accession>
<evidence type="ECO:0008006" key="2">
    <source>
        <dbReference type="Google" id="ProtNLM"/>
    </source>
</evidence>
<name>X1TIQ3_9ZZZZ</name>